<evidence type="ECO:0008006" key="4">
    <source>
        <dbReference type="Google" id="ProtNLM"/>
    </source>
</evidence>
<dbReference type="EMBL" id="QGGL01000002">
    <property type="protein sequence ID" value="PWK15772.1"/>
    <property type="molecule type" value="Genomic_DNA"/>
</dbReference>
<dbReference type="RefSeq" id="WP_109685961.1">
    <property type="nucleotide sequence ID" value="NZ_QGGL01000002.1"/>
</dbReference>
<keyword evidence="3" id="KW-1185">Reference proteome</keyword>
<organism evidence="2 3">
    <name type="scientific">Tumebacillus permanentifrigoris</name>
    <dbReference type="NCBI Taxonomy" id="378543"/>
    <lineage>
        <taxon>Bacteria</taxon>
        <taxon>Bacillati</taxon>
        <taxon>Bacillota</taxon>
        <taxon>Bacilli</taxon>
        <taxon>Bacillales</taxon>
        <taxon>Alicyclobacillaceae</taxon>
        <taxon>Tumebacillus</taxon>
    </lineage>
</organism>
<evidence type="ECO:0000313" key="2">
    <source>
        <dbReference type="EMBL" id="PWK15772.1"/>
    </source>
</evidence>
<sequence>MGNLYRKTIATLSVVASLSVLVSTPTYAENPTSAPVAKESVAEKKEITLQEASKLAIWFMADNIKSNPDCIWNSETRIAQVTTLYDAEDTVTGYAVQFTKNETDNGYIVVSAMGDQNLIQEYAYEGTPLFNSITDGQFDKAYYVAPLTYAVKNGGGVFGLDDLSKKSVKIPPDKLKNQFKHNLNKLYNNKEALNKIRTVDFNLLPYMGFAGTASNASGYGGITDTTAYVNDKYGSGWTAAYYGTLQPNIYAHLLSDFEPNVNNCTLVGLTTIFEYYRTNSIMSSIPSSNSTLYSDVKKIASDKYGYTAVGGTPPLNISSIATDLMRKYGNTSGSSNSVYVWTWSTITDDIDRKRPLLCNINSGYYTNHTVVVVGYNAYSRNWYDNNKEFFKVYDGYTYSNRYIDWDEFSSTNGPYASFTHINP</sequence>
<name>A0A316DE22_9BACL</name>
<dbReference type="OrthoDB" id="2351326at2"/>
<dbReference type="InterPro" id="IPR038765">
    <property type="entry name" value="Papain-like_cys_pep_sf"/>
</dbReference>
<feature type="signal peptide" evidence="1">
    <location>
        <begin position="1"/>
        <end position="28"/>
    </location>
</feature>
<evidence type="ECO:0000256" key="1">
    <source>
        <dbReference type="SAM" id="SignalP"/>
    </source>
</evidence>
<dbReference type="Proteomes" id="UP000245634">
    <property type="component" value="Unassembled WGS sequence"/>
</dbReference>
<reference evidence="2 3" key="1">
    <citation type="submission" date="2018-05" db="EMBL/GenBank/DDBJ databases">
        <title>Genomic Encyclopedia of Type Strains, Phase IV (KMG-IV): sequencing the most valuable type-strain genomes for metagenomic binning, comparative biology and taxonomic classification.</title>
        <authorList>
            <person name="Goeker M."/>
        </authorList>
    </citation>
    <scope>NUCLEOTIDE SEQUENCE [LARGE SCALE GENOMIC DNA]</scope>
    <source>
        <strain evidence="2 3">DSM 18773</strain>
    </source>
</reference>
<keyword evidence="1" id="KW-0732">Signal</keyword>
<accession>A0A316DE22</accession>
<feature type="chain" id="PRO_5016277983" description="Peptidase C39-like protein" evidence="1">
    <location>
        <begin position="29"/>
        <end position="423"/>
    </location>
</feature>
<dbReference type="SUPFAM" id="SSF54001">
    <property type="entry name" value="Cysteine proteinases"/>
    <property type="match status" value="1"/>
</dbReference>
<comment type="caution">
    <text evidence="2">The sequence shown here is derived from an EMBL/GenBank/DDBJ whole genome shotgun (WGS) entry which is preliminary data.</text>
</comment>
<proteinExistence type="predicted"/>
<protein>
    <recommendedName>
        <fullName evidence="4">Peptidase C39-like protein</fullName>
    </recommendedName>
</protein>
<evidence type="ECO:0000313" key="3">
    <source>
        <dbReference type="Proteomes" id="UP000245634"/>
    </source>
</evidence>
<dbReference type="AlphaFoldDB" id="A0A316DE22"/>
<gene>
    <name evidence="2" type="ORF">C7459_10212</name>
</gene>